<dbReference type="EMBL" id="SGWQ01000007">
    <property type="protein sequence ID" value="RZS36429.1"/>
    <property type="molecule type" value="Genomic_DNA"/>
</dbReference>
<dbReference type="SUPFAM" id="SSF53335">
    <property type="entry name" value="S-adenosyl-L-methionine-dependent methyltransferases"/>
    <property type="match status" value="1"/>
</dbReference>
<reference evidence="1 2" key="1">
    <citation type="submission" date="2019-02" db="EMBL/GenBank/DDBJ databases">
        <title>Genomic Encyclopedia of Type Strains, Phase IV (KMG-IV): sequencing the most valuable type-strain genomes for metagenomic binning, comparative biology and taxonomic classification.</title>
        <authorList>
            <person name="Goeker M."/>
        </authorList>
    </citation>
    <scope>NUCLEOTIDE SEQUENCE [LARGE SCALE GENOMIC DNA]</scope>
    <source>
        <strain evidence="1 2">DSM 101727</strain>
    </source>
</reference>
<dbReference type="Pfam" id="PF13578">
    <property type="entry name" value="Methyltransf_24"/>
    <property type="match status" value="1"/>
</dbReference>
<keyword evidence="1" id="KW-0489">Methyltransferase</keyword>
<gene>
    <name evidence="1" type="ORF">EV193_107110</name>
</gene>
<proteinExistence type="predicted"/>
<dbReference type="InterPro" id="IPR029063">
    <property type="entry name" value="SAM-dependent_MTases_sf"/>
</dbReference>
<evidence type="ECO:0000313" key="2">
    <source>
        <dbReference type="Proteomes" id="UP000294257"/>
    </source>
</evidence>
<organism evidence="1 2">
    <name type="scientific">Herbihabitans rhizosphaerae</name>
    <dbReference type="NCBI Taxonomy" id="1872711"/>
    <lineage>
        <taxon>Bacteria</taxon>
        <taxon>Bacillati</taxon>
        <taxon>Actinomycetota</taxon>
        <taxon>Actinomycetes</taxon>
        <taxon>Pseudonocardiales</taxon>
        <taxon>Pseudonocardiaceae</taxon>
        <taxon>Herbihabitans</taxon>
    </lineage>
</organism>
<keyword evidence="2" id="KW-1185">Reference proteome</keyword>
<protein>
    <submittedName>
        <fullName evidence="1">Putative O-methyltransferase YrrM</fullName>
    </submittedName>
</protein>
<sequence>MSSDLGETVVDIESLMWSIYHHVRDNGGQVFEGGSSVEQATYLREFARRSGAKVIAEIGFNVGFSSLAFLEGSPDTRVVSFELDARRSVQLAKEFIDTRYPGRHELVVGDSTETVAGYAGAPCDLVFVDGGHTYEIAAADIRNARRIARHGGLVVVDDLIPWYPWGIGPHRAWQEAIELGLIEPTEYLVDGRVVDEIAAPGGRAWGAGRFLGHPASDPPGITAGERATGSAS</sequence>
<dbReference type="AlphaFoldDB" id="A0A4Q7KIR3"/>
<dbReference type="GO" id="GO:0008168">
    <property type="term" value="F:methyltransferase activity"/>
    <property type="evidence" value="ECO:0007669"/>
    <property type="project" value="UniProtKB-KW"/>
</dbReference>
<keyword evidence="1" id="KW-0808">Transferase</keyword>
<dbReference type="CDD" id="cd02440">
    <property type="entry name" value="AdoMet_MTases"/>
    <property type="match status" value="1"/>
</dbReference>
<evidence type="ECO:0000313" key="1">
    <source>
        <dbReference type="EMBL" id="RZS36429.1"/>
    </source>
</evidence>
<comment type="caution">
    <text evidence="1">The sequence shown here is derived from an EMBL/GenBank/DDBJ whole genome shotgun (WGS) entry which is preliminary data.</text>
</comment>
<dbReference type="PANTHER" id="PTHR43167:SF1">
    <property type="entry name" value="PUTATIVE (AFU_ORTHOLOGUE AFUA_6G01830)-RELATED"/>
    <property type="match status" value="1"/>
</dbReference>
<dbReference type="Gene3D" id="3.40.50.150">
    <property type="entry name" value="Vaccinia Virus protein VP39"/>
    <property type="match status" value="1"/>
</dbReference>
<dbReference type="Proteomes" id="UP000294257">
    <property type="component" value="Unassembled WGS sequence"/>
</dbReference>
<dbReference type="GO" id="GO:0032259">
    <property type="term" value="P:methylation"/>
    <property type="evidence" value="ECO:0007669"/>
    <property type="project" value="UniProtKB-KW"/>
</dbReference>
<accession>A0A4Q7KIR3</accession>
<dbReference type="PANTHER" id="PTHR43167">
    <property type="entry name" value="PUTATIVE (AFU_ORTHOLOGUE AFUA_6G01830)-RELATED"/>
    <property type="match status" value="1"/>
</dbReference>
<name>A0A4Q7KIR3_9PSEU</name>